<dbReference type="OrthoDB" id="361797at2759"/>
<evidence type="ECO:0000256" key="4">
    <source>
        <dbReference type="ARBA" id="ARBA00022827"/>
    </source>
</evidence>
<keyword evidence="11" id="KW-0547">Nucleotide-binding</keyword>
<dbReference type="GO" id="GO:0005829">
    <property type="term" value="C:cytosol"/>
    <property type="evidence" value="ECO:0007669"/>
    <property type="project" value="TreeGrafter"/>
</dbReference>
<dbReference type="InterPro" id="IPR046952">
    <property type="entry name" value="GSHR/TRXR-like"/>
</dbReference>
<evidence type="ECO:0000259" key="16">
    <source>
        <dbReference type="Pfam" id="PF07992"/>
    </source>
</evidence>
<organism evidence="17 18">
    <name type="scientific">Porphyra umbilicalis</name>
    <name type="common">Purple laver</name>
    <name type="synonym">Red alga</name>
    <dbReference type="NCBI Taxonomy" id="2786"/>
    <lineage>
        <taxon>Eukaryota</taxon>
        <taxon>Rhodophyta</taxon>
        <taxon>Bangiophyceae</taxon>
        <taxon>Bangiales</taxon>
        <taxon>Bangiaceae</taxon>
        <taxon>Porphyra</taxon>
    </lineage>
</organism>
<dbReference type="InterPro" id="IPR012999">
    <property type="entry name" value="Pyr_OxRdtase_I_AS"/>
</dbReference>
<reference evidence="17 18" key="1">
    <citation type="submission" date="2017-03" db="EMBL/GenBank/DDBJ databases">
        <title>WGS assembly of Porphyra umbilicalis.</title>
        <authorList>
            <person name="Brawley S.H."/>
            <person name="Blouin N.A."/>
            <person name="Ficko-Blean E."/>
            <person name="Wheeler G.L."/>
            <person name="Lohr M."/>
            <person name="Goodson H.V."/>
            <person name="Jenkins J.W."/>
            <person name="Blaby-Haas C.E."/>
            <person name="Helliwell K.E."/>
            <person name="Chan C."/>
            <person name="Marriage T."/>
            <person name="Bhattacharya D."/>
            <person name="Klein A.S."/>
            <person name="Badis Y."/>
            <person name="Brodie J."/>
            <person name="Cao Y."/>
            <person name="Collen J."/>
            <person name="Dittami S.M."/>
            <person name="Gachon C.M."/>
            <person name="Green B.R."/>
            <person name="Karpowicz S."/>
            <person name="Kim J.W."/>
            <person name="Kudahl U."/>
            <person name="Lin S."/>
            <person name="Michel G."/>
            <person name="Mittag M."/>
            <person name="Olson B.J."/>
            <person name="Pangilinan J."/>
            <person name="Peng Y."/>
            <person name="Qiu H."/>
            <person name="Shu S."/>
            <person name="Singer J.T."/>
            <person name="Smith A.G."/>
            <person name="Sprecher B.N."/>
            <person name="Wagner V."/>
            <person name="Wang W."/>
            <person name="Wang Z.-Y."/>
            <person name="Yan J."/>
            <person name="Yarish C."/>
            <person name="Zoeuner-Riek S."/>
            <person name="Zhuang Y."/>
            <person name="Zou Y."/>
            <person name="Lindquist E.A."/>
            <person name="Grimwood J."/>
            <person name="Barry K."/>
            <person name="Rokhsar D.S."/>
            <person name="Schmutz J."/>
            <person name="Stiller J.W."/>
            <person name="Grossman A.R."/>
            <person name="Prochnik S.E."/>
        </authorList>
    </citation>
    <scope>NUCLEOTIDE SEQUENCE [LARGE SCALE GENOMIC DNA]</scope>
    <source>
        <strain evidence="17">4086291</strain>
    </source>
</reference>
<gene>
    <name evidence="17" type="ORF">BU14_0098s0036</name>
</gene>
<feature type="domain" description="Pyridine nucleotide-disulphide oxidoreductase dimerisation" evidence="15">
    <location>
        <begin position="416"/>
        <end position="527"/>
    </location>
</feature>
<evidence type="ECO:0000256" key="8">
    <source>
        <dbReference type="ARBA" id="ARBA00023284"/>
    </source>
</evidence>
<dbReference type="SUPFAM" id="SSF55424">
    <property type="entry name" value="FAD/NAD-linked reductases, dimerisation (C-terminal) domain"/>
    <property type="match status" value="1"/>
</dbReference>
<feature type="binding site" evidence="11">
    <location>
        <position position="340"/>
    </location>
    <ligand>
        <name>NAD(+)</name>
        <dbReference type="ChEBI" id="CHEBI:57540"/>
    </ligand>
</feature>
<evidence type="ECO:0000256" key="1">
    <source>
        <dbReference type="ARBA" id="ARBA00007532"/>
    </source>
</evidence>
<keyword evidence="4 11" id="KW-0274">FAD</keyword>
<evidence type="ECO:0000256" key="6">
    <source>
        <dbReference type="ARBA" id="ARBA00023002"/>
    </source>
</evidence>
<accession>A0A1X6PDJ6</accession>
<keyword evidence="18" id="KW-1185">Reference proteome</keyword>
<feature type="binding site" evidence="11">
    <location>
        <begin position="252"/>
        <end position="259"/>
    </location>
    <ligand>
        <name>NAD(+)</name>
        <dbReference type="ChEBI" id="CHEBI:57540"/>
    </ligand>
</feature>
<dbReference type="NCBIfam" id="TIGR01424">
    <property type="entry name" value="gluta_reduc_2"/>
    <property type="match status" value="1"/>
</dbReference>
<dbReference type="GO" id="GO:0034599">
    <property type="term" value="P:cellular response to oxidative stress"/>
    <property type="evidence" value="ECO:0007669"/>
    <property type="project" value="TreeGrafter"/>
</dbReference>
<dbReference type="Pfam" id="PF07992">
    <property type="entry name" value="Pyr_redox_2"/>
    <property type="match status" value="1"/>
</dbReference>
<dbReference type="PROSITE" id="PS00076">
    <property type="entry name" value="PYRIDINE_REDOX_1"/>
    <property type="match status" value="1"/>
</dbReference>
<evidence type="ECO:0000256" key="14">
    <source>
        <dbReference type="RuleBase" id="RU365040"/>
    </source>
</evidence>
<comment type="function">
    <text evidence="14">Catalyzes the reduction of glutathione disulfide (GSSG) to reduced glutathione (GSH).</text>
</comment>
<dbReference type="SUPFAM" id="SSF51905">
    <property type="entry name" value="FAD/NAD(P)-binding domain"/>
    <property type="match status" value="1"/>
</dbReference>
<dbReference type="PANTHER" id="PTHR42737">
    <property type="entry name" value="GLUTATHIONE REDUCTASE"/>
    <property type="match status" value="1"/>
</dbReference>
<keyword evidence="8 13" id="KW-0676">Redox-active center</keyword>
<dbReference type="InterPro" id="IPR016156">
    <property type="entry name" value="FAD/NAD-linked_Rdtase_dimer_sf"/>
</dbReference>
<comment type="catalytic activity">
    <reaction evidence="9 14">
        <text>2 glutathione + NADP(+) = glutathione disulfide + NADPH + H(+)</text>
        <dbReference type="Rhea" id="RHEA:11740"/>
        <dbReference type="ChEBI" id="CHEBI:15378"/>
        <dbReference type="ChEBI" id="CHEBI:57783"/>
        <dbReference type="ChEBI" id="CHEBI:57925"/>
        <dbReference type="ChEBI" id="CHEBI:58297"/>
        <dbReference type="ChEBI" id="CHEBI:58349"/>
        <dbReference type="EC" id="1.8.1.7"/>
    </reaction>
</comment>
<keyword evidence="6 13" id="KW-0560">Oxidoreductase</keyword>
<keyword evidence="3 13" id="KW-0285">Flavoprotein</keyword>
<evidence type="ECO:0000313" key="18">
    <source>
        <dbReference type="Proteomes" id="UP000218209"/>
    </source>
</evidence>
<evidence type="ECO:0000256" key="5">
    <source>
        <dbReference type="ARBA" id="ARBA00022857"/>
    </source>
</evidence>
<dbReference type="NCBIfam" id="NF004776">
    <property type="entry name" value="PRK06116.1"/>
    <property type="match status" value="1"/>
</dbReference>
<keyword evidence="7" id="KW-1015">Disulfide bond</keyword>
<dbReference type="Gene3D" id="3.50.50.60">
    <property type="entry name" value="FAD/NAD(P)-binding domain"/>
    <property type="match status" value="2"/>
</dbReference>
<dbReference type="PRINTS" id="PR00411">
    <property type="entry name" value="PNDRDTASEI"/>
</dbReference>
<dbReference type="InterPro" id="IPR036188">
    <property type="entry name" value="FAD/NAD-bd_sf"/>
</dbReference>
<dbReference type="InterPro" id="IPR023753">
    <property type="entry name" value="FAD/NAD-binding_dom"/>
</dbReference>
<dbReference type="Gene3D" id="3.30.390.30">
    <property type="match status" value="1"/>
</dbReference>
<dbReference type="GO" id="GO:0045454">
    <property type="term" value="P:cell redox homeostasis"/>
    <property type="evidence" value="ECO:0007669"/>
    <property type="project" value="InterPro"/>
</dbReference>
<evidence type="ECO:0000313" key="17">
    <source>
        <dbReference type="EMBL" id="OSX78810.1"/>
    </source>
</evidence>
<dbReference type="GO" id="GO:0004362">
    <property type="term" value="F:glutathione-disulfide reductase (NADPH) activity"/>
    <property type="evidence" value="ECO:0007669"/>
    <property type="project" value="UniProtKB-EC"/>
</dbReference>
<evidence type="ECO:0000256" key="9">
    <source>
        <dbReference type="ARBA" id="ARBA00049142"/>
    </source>
</evidence>
<feature type="domain" description="FAD/NAD(P)-binding" evidence="16">
    <location>
        <begin position="83"/>
        <end position="396"/>
    </location>
</feature>
<dbReference type="GO" id="GO:0006749">
    <property type="term" value="P:glutathione metabolic process"/>
    <property type="evidence" value="ECO:0007669"/>
    <property type="project" value="InterPro"/>
</dbReference>
<evidence type="ECO:0000256" key="7">
    <source>
        <dbReference type="ARBA" id="ARBA00023157"/>
    </source>
</evidence>
<evidence type="ECO:0000256" key="3">
    <source>
        <dbReference type="ARBA" id="ARBA00022630"/>
    </source>
</evidence>
<dbReference type="PANTHER" id="PTHR42737:SF2">
    <property type="entry name" value="GLUTATHIONE REDUCTASE"/>
    <property type="match status" value="1"/>
</dbReference>
<feature type="binding site" evidence="11">
    <location>
        <position position="129"/>
    </location>
    <ligand>
        <name>FAD</name>
        <dbReference type="ChEBI" id="CHEBI:57692"/>
    </ligand>
</feature>
<keyword evidence="5 14" id="KW-0521">NADP</keyword>
<sequence length="548" mass="57655">MSPASAFVSLAPMLAVQPLARAATLLRTSTFAPSRSAPFSLVAPAGAPAPRPRAAVPAARGHGARRRAAAMAADANGSSKYDYDLFVIGAGSGGVRASRIAAGHGARVAVAEQAALGGTCVNVGCVPKKLFSYGSHYAHDFEDAARYGWSVPEKPTVDWPTLIANKNAEILRLNGIYGRMLENAGVELKVGSAKLTGPHSVEVDGVAHTAETILVAVGGEPFVPTFPGSEHVITSNEAFFLKSLPRRVLIAGGGYIAVEFACIFHGYGSEVTQLYRGDLFLRGFDHDVRTHLAGEMTERGIDVRFNTDVRSVVKNADGSFTTTLKDGSTVETDIVMFATGRKPMTSTLGLEAAGVTTGKSGEIPVDDFSQTNVPSIYAVGDVTDRVALTPVAIAEGHCFADTLYNDNPRSPNYEYIPSAVFSQPAIGTCGLSEEQAVAQFGADDVDVYKSAFRPLKHTLTQRVGERELMKLVVQRSTDLVVGVHVVQSAAGELIQLAGVALKAGVTKKLFDSTIGVHPTSAEELVTLRQSERAKAEAAAAAEAKKTAA</sequence>
<protein>
    <recommendedName>
        <fullName evidence="14">Glutathione reductase</fullName>
        <shortName evidence="14">GRase</shortName>
        <ecNumber evidence="14">1.8.1.7</ecNumber>
    </recommendedName>
</protein>
<dbReference type="Proteomes" id="UP000218209">
    <property type="component" value="Unassembled WGS sequence"/>
</dbReference>
<evidence type="ECO:0000259" key="15">
    <source>
        <dbReference type="Pfam" id="PF02852"/>
    </source>
</evidence>
<dbReference type="AlphaFoldDB" id="A0A1X6PDJ6"/>
<dbReference type="InterPro" id="IPR006324">
    <property type="entry name" value="GSHR"/>
</dbReference>
<dbReference type="GO" id="GO:0050661">
    <property type="term" value="F:NADP binding"/>
    <property type="evidence" value="ECO:0007669"/>
    <property type="project" value="InterPro"/>
</dbReference>
<dbReference type="GO" id="GO:0050660">
    <property type="term" value="F:flavin adenine dinucleotide binding"/>
    <property type="evidence" value="ECO:0007669"/>
    <property type="project" value="InterPro"/>
</dbReference>
<dbReference type="GO" id="GO:0005739">
    <property type="term" value="C:mitochondrion"/>
    <property type="evidence" value="ECO:0007669"/>
    <property type="project" value="TreeGrafter"/>
</dbReference>
<dbReference type="PRINTS" id="PR00368">
    <property type="entry name" value="FADPNR"/>
</dbReference>
<evidence type="ECO:0000256" key="12">
    <source>
        <dbReference type="PIRSR" id="PIRSR000350-4"/>
    </source>
</evidence>
<dbReference type="InterPro" id="IPR001100">
    <property type="entry name" value="Pyr_nuc-diS_OxRdtase"/>
</dbReference>
<feature type="active site" description="Proton acceptor" evidence="10">
    <location>
        <position position="517"/>
    </location>
</feature>
<proteinExistence type="inferred from homology"/>
<dbReference type="InterPro" id="IPR004099">
    <property type="entry name" value="Pyr_nucl-diS_OxRdtase_dimer"/>
</dbReference>
<name>A0A1X6PDJ6_PORUM</name>
<evidence type="ECO:0000256" key="11">
    <source>
        <dbReference type="PIRSR" id="PIRSR000350-3"/>
    </source>
</evidence>
<evidence type="ECO:0000256" key="2">
    <source>
        <dbReference type="ARBA" id="ARBA00011738"/>
    </source>
</evidence>
<feature type="binding site" evidence="11">
    <location>
        <position position="381"/>
    </location>
    <ligand>
        <name>FAD</name>
        <dbReference type="ChEBI" id="CHEBI:57692"/>
    </ligand>
</feature>
<comment type="subunit">
    <text evidence="2">Homodimer.</text>
</comment>
<dbReference type="FunFam" id="3.50.50.60:FF:000051">
    <property type="entry name" value="Glutathione reductase"/>
    <property type="match status" value="1"/>
</dbReference>
<dbReference type="EC" id="1.8.1.7" evidence="14"/>
<keyword evidence="11" id="KW-0520">NAD</keyword>
<feature type="disulfide bond" description="Redox-active" evidence="12">
    <location>
        <begin position="120"/>
        <end position="125"/>
    </location>
</feature>
<dbReference type="PIRSF" id="PIRSF000350">
    <property type="entry name" value="Mercury_reductase_MerA"/>
    <property type="match status" value="1"/>
</dbReference>
<evidence type="ECO:0000256" key="13">
    <source>
        <dbReference type="RuleBase" id="RU003691"/>
    </source>
</evidence>
<comment type="similarity">
    <text evidence="1 13">Belongs to the class-I pyridine nucleotide-disulfide oxidoreductase family.</text>
</comment>
<evidence type="ECO:0000256" key="10">
    <source>
        <dbReference type="PIRSR" id="PIRSR000350-2"/>
    </source>
</evidence>
<comment type="cofactor">
    <cofactor evidence="11">
        <name>FAD</name>
        <dbReference type="ChEBI" id="CHEBI:57692"/>
    </cofactor>
    <text evidence="11">Binds 1 FAD per subunit.</text>
</comment>
<dbReference type="Pfam" id="PF02852">
    <property type="entry name" value="Pyr_redox_dim"/>
    <property type="match status" value="1"/>
</dbReference>
<dbReference type="EMBL" id="KV918804">
    <property type="protein sequence ID" value="OSX78810.1"/>
    <property type="molecule type" value="Genomic_DNA"/>
</dbReference>